<evidence type="ECO:0000256" key="1">
    <source>
        <dbReference type="SAM" id="MobiDB-lite"/>
    </source>
</evidence>
<sequence>MSATYLQQHSVQPRGWSFTFSPKPRPSVLLLPYVQIADIASLLPTQRDRHALTLVHPIWTPAANDVLWRQPWLDLESGPERFRRFLDTIGQGQTGTRVRSLKLVVGKDEVTPYGRKIDLGISEAPPKHETMRNSTLANPELIVHICRLCPGLTELAIYGYRLSASQILECTSSWLPHLRSLRIVGTSQDVSRVVGKLVQRLDSLILEDVMEMKDMEFGMLTLKAVTLRQLEIQVSGFSAPALVSGISRMRGLRSLTLRGAAGIDDVTIEHFGERLGGLTRLKLEGVDFGAEAVAHLLEHLLKLNELEIIHGFPAEQKPRRAIRQHKMIRRSLPSKHSLESLTLRGMPVEDKDVLFFMTACGHLNHLSLIECDKVTNEIADILNETSNLLRRLCLCRCVKITGELCSKLQRQGCPLLEHFSIIFAGSTQQTQAQLTARTIARLQVSLPNLRSFVLGGLRGLAAAWFSSYGEHIGVDADGSQIYGFNHNALKQVREQCYPVHSDDEGLYLTFAELKLLANEFGVSYNNLEDALHRVKGMGMQPANRSTNAYEQRGVDRQVEDVEMIDLEPMEISEDAPIPGEEAPIPAAEYEQIMRSVSHRDTNGVPQGSKTGISQKNATDTSRPKEKADAEEPWDPSILETRKWSPLPVNLTRPAKVKSTAKAPRFFEVRQEGWGDGTVKPMPPHTPMVNKQANGKPNGNHVDFDSQFPPLAVDVDKRQTSISTIDTSTSSIKRKNKRNTYQHSSDDASDEASGNTDSEGFVKDYLLESRVLTAPLTAASEQTVRDQVKHREAPSEMPKAIPASQQNFDQTAPEHPGNPRWKSRDEWLTTGNAKLALEYPDDDVVREARNSHRSVTQAAAEGWGPYSPEGRDEEMEVIDEKLLEAERRKVIAPAQSSTGTGSPDLVRLSDPQSSTQAPSVRLNDIAGSRREQTSSSPSTVSHNRDDVRGLDLLDKSSTATQTSQSPSRSKPAENMKSTSQQEAVPQSNTGHAIQPTAEEPEKVECVPDVLAATVNESANSPAVLSDPYDGVIPRDMQEPFSSSNSAPPTQDKARAAKVQSTSNKVIANLKFNISDGSLQKLVLFEHSNPSEEAKLFCKQWGLMEVQDAVIHVAESEHKKACNKLNAKRERERKRALLAATT</sequence>
<dbReference type="PANTHER" id="PTHR13318">
    <property type="entry name" value="PARTNER OF PAIRED, ISOFORM B-RELATED"/>
    <property type="match status" value="1"/>
</dbReference>
<feature type="compositionally biased region" description="Basic and acidic residues" evidence="1">
    <location>
        <begin position="877"/>
        <end position="888"/>
    </location>
</feature>
<keyword evidence="3" id="KW-1185">Reference proteome</keyword>
<dbReference type="SUPFAM" id="SSF52047">
    <property type="entry name" value="RNI-like"/>
    <property type="match status" value="1"/>
</dbReference>
<evidence type="ECO:0000313" key="2">
    <source>
        <dbReference type="EMBL" id="OZJ06930.1"/>
    </source>
</evidence>
<gene>
    <name evidence="2" type="ORF">BZG36_00171</name>
</gene>
<feature type="region of interest" description="Disordered" evidence="1">
    <location>
        <begin position="1016"/>
        <end position="1052"/>
    </location>
</feature>
<dbReference type="GO" id="GO:0031146">
    <property type="term" value="P:SCF-dependent proteasomal ubiquitin-dependent protein catabolic process"/>
    <property type="evidence" value="ECO:0007669"/>
    <property type="project" value="TreeGrafter"/>
</dbReference>
<dbReference type="OrthoDB" id="10257471at2759"/>
<feature type="region of interest" description="Disordered" evidence="1">
    <location>
        <begin position="847"/>
        <end position="991"/>
    </location>
</feature>
<organism evidence="2 3">
    <name type="scientific">Bifiguratus adelaidae</name>
    <dbReference type="NCBI Taxonomy" id="1938954"/>
    <lineage>
        <taxon>Eukaryota</taxon>
        <taxon>Fungi</taxon>
        <taxon>Fungi incertae sedis</taxon>
        <taxon>Mucoromycota</taxon>
        <taxon>Mucoromycotina</taxon>
        <taxon>Endogonomycetes</taxon>
        <taxon>Endogonales</taxon>
        <taxon>Endogonales incertae sedis</taxon>
        <taxon>Bifiguratus</taxon>
    </lineage>
</organism>
<feature type="compositionally biased region" description="Basic and acidic residues" evidence="1">
    <location>
        <begin position="941"/>
        <end position="953"/>
    </location>
</feature>
<dbReference type="AlphaFoldDB" id="A0A261Y8G7"/>
<comment type="caution">
    <text evidence="2">The sequence shown here is derived from an EMBL/GenBank/DDBJ whole genome shotgun (WGS) entry which is preliminary data.</text>
</comment>
<dbReference type="GO" id="GO:0019005">
    <property type="term" value="C:SCF ubiquitin ligase complex"/>
    <property type="evidence" value="ECO:0007669"/>
    <property type="project" value="TreeGrafter"/>
</dbReference>
<feature type="region of interest" description="Disordered" evidence="1">
    <location>
        <begin position="724"/>
        <end position="757"/>
    </location>
</feature>
<feature type="compositionally biased region" description="Low complexity" evidence="1">
    <location>
        <begin position="955"/>
        <end position="968"/>
    </location>
</feature>
<reference evidence="2 3" key="1">
    <citation type="journal article" date="2017" name="Mycologia">
        <title>Bifiguratus adelaidae, gen. et sp. nov., a new member of Mucoromycotina in endophytic and soil-dwelling habitats.</title>
        <authorList>
            <person name="Torres-Cruz T.J."/>
            <person name="Billingsley Tobias T.L."/>
            <person name="Almatruk M."/>
            <person name="Hesse C."/>
            <person name="Kuske C.R."/>
            <person name="Desiro A."/>
            <person name="Benucci G.M."/>
            <person name="Bonito G."/>
            <person name="Stajich J.E."/>
            <person name="Dunlap C."/>
            <person name="Arnold A.E."/>
            <person name="Porras-Alfaro A."/>
        </authorList>
    </citation>
    <scope>NUCLEOTIDE SEQUENCE [LARGE SCALE GENOMIC DNA]</scope>
    <source>
        <strain evidence="2 3">AZ0501</strain>
    </source>
</reference>
<proteinExistence type="predicted"/>
<accession>A0A261Y8G7</accession>
<protein>
    <submittedName>
        <fullName evidence="2">Uncharacterized protein</fullName>
    </submittedName>
</protein>
<name>A0A261Y8G7_9FUNG</name>
<dbReference type="Gene3D" id="3.80.10.10">
    <property type="entry name" value="Ribonuclease Inhibitor"/>
    <property type="match status" value="2"/>
</dbReference>
<feature type="region of interest" description="Disordered" evidence="1">
    <location>
        <begin position="774"/>
        <end position="824"/>
    </location>
</feature>
<feature type="region of interest" description="Disordered" evidence="1">
    <location>
        <begin position="599"/>
        <end position="638"/>
    </location>
</feature>
<feature type="compositionally biased region" description="Polar residues" evidence="1">
    <location>
        <begin position="603"/>
        <end position="620"/>
    </location>
</feature>
<feature type="compositionally biased region" description="Basic and acidic residues" evidence="1">
    <location>
        <begin position="782"/>
        <end position="793"/>
    </location>
</feature>
<dbReference type="Proteomes" id="UP000242875">
    <property type="component" value="Unassembled WGS sequence"/>
</dbReference>
<dbReference type="EMBL" id="MVBO01000001">
    <property type="protein sequence ID" value="OZJ06930.1"/>
    <property type="molecule type" value="Genomic_DNA"/>
</dbReference>
<evidence type="ECO:0000313" key="3">
    <source>
        <dbReference type="Proteomes" id="UP000242875"/>
    </source>
</evidence>
<feature type="compositionally biased region" description="Polar residues" evidence="1">
    <location>
        <begin position="1038"/>
        <end position="1047"/>
    </location>
</feature>
<feature type="compositionally biased region" description="Polar residues" evidence="1">
    <location>
        <begin position="974"/>
        <end position="990"/>
    </location>
</feature>
<dbReference type="InterPro" id="IPR032675">
    <property type="entry name" value="LRR_dom_sf"/>
</dbReference>